<sequence>MRIRASLVAATMSGAAALTAFVVPAAQADDAPSAPSAADAVAPLVVGEQKSTFSAADAGDIKITKVTVNGNKDVVVGGTLAKSFNIYVTATNPEGIEGVQAFLWHGTDLTSEDGIDGAIIPDQPEDISRDCEYWSETTATCKVTLTATPGVDLYKSSLNGKWNVYAGAVGKDLDVAESDVYKNHWVKRASHFASFNASPEPVAKGKPITLSGGLSRISWTYLKYYGYAAQPVQVQFKKAGSSSYTTVKTVNSSSTGQVKTTITASTDGTWRLYYPGNSATSTATSSADYVDVR</sequence>
<accession>A0A7H1BCE7</accession>
<reference evidence="2 3" key="1">
    <citation type="submission" date="2020-09" db="EMBL/GenBank/DDBJ databases">
        <title>A novel species.</title>
        <authorList>
            <person name="Gao J."/>
        </authorList>
    </citation>
    <scope>NUCLEOTIDE SEQUENCE [LARGE SCALE GENOMIC DNA]</scope>
    <source>
        <strain evidence="2 3">CRXT-Y-14</strain>
    </source>
</reference>
<dbReference type="RefSeq" id="WP_188339085.1">
    <property type="nucleotide sequence ID" value="NZ_CP061281.1"/>
</dbReference>
<feature type="chain" id="PRO_5028837199" evidence="1">
    <location>
        <begin position="29"/>
        <end position="293"/>
    </location>
</feature>
<proteinExistence type="predicted"/>
<feature type="signal peptide" evidence="1">
    <location>
        <begin position="1"/>
        <end position="28"/>
    </location>
</feature>
<dbReference type="Proteomes" id="UP000516428">
    <property type="component" value="Chromosome"/>
</dbReference>
<dbReference type="KEGG" id="sxn:IAG42_24345"/>
<dbReference type="EMBL" id="CP061281">
    <property type="protein sequence ID" value="QNS06402.1"/>
    <property type="molecule type" value="Genomic_DNA"/>
</dbReference>
<keyword evidence="1" id="KW-0732">Signal</keyword>
<evidence type="ECO:0000313" key="3">
    <source>
        <dbReference type="Proteomes" id="UP000516428"/>
    </source>
</evidence>
<keyword evidence="3" id="KW-1185">Reference proteome</keyword>
<gene>
    <name evidence="2" type="ORF">IAG42_24345</name>
</gene>
<name>A0A7H1BCE7_9ACTN</name>
<dbReference type="AlphaFoldDB" id="A0A7H1BCE7"/>
<protein>
    <submittedName>
        <fullName evidence="2">Calcium-binding protein</fullName>
    </submittedName>
</protein>
<evidence type="ECO:0000256" key="1">
    <source>
        <dbReference type="SAM" id="SignalP"/>
    </source>
</evidence>
<organism evidence="2 3">
    <name type="scientific">Streptomyces xanthii</name>
    <dbReference type="NCBI Taxonomy" id="2768069"/>
    <lineage>
        <taxon>Bacteria</taxon>
        <taxon>Bacillati</taxon>
        <taxon>Actinomycetota</taxon>
        <taxon>Actinomycetes</taxon>
        <taxon>Kitasatosporales</taxon>
        <taxon>Streptomycetaceae</taxon>
        <taxon>Streptomyces</taxon>
    </lineage>
</organism>
<evidence type="ECO:0000313" key="2">
    <source>
        <dbReference type="EMBL" id="QNS06402.1"/>
    </source>
</evidence>